<name>A0A0Q1CFC3_9FLAO</name>
<evidence type="ECO:0000313" key="3">
    <source>
        <dbReference type="Proteomes" id="UP000050827"/>
    </source>
</evidence>
<evidence type="ECO:0008006" key="4">
    <source>
        <dbReference type="Google" id="ProtNLM"/>
    </source>
</evidence>
<dbReference type="OrthoDB" id="1143801at2"/>
<dbReference type="PATRIC" id="fig|1547436.3.peg.1183"/>
<sequence length="186" mass="21284">MSNDNLDRLFERLQGDFDFEEPKNGHHERFIEKLGHANGVVTLHKQKTAWWKPLSIAASIALVCLLGLTVFNTRPSIKEQVVEISPEVSKTEFYFASLIEEQVQLLKDEKSPETAKLVEDTLLQLDKLETNYLTLEQELINGGNSKIILNAMITNFQTRIDLLQEVLTNIENIKILNSYNDENITI</sequence>
<keyword evidence="1" id="KW-0812">Transmembrane</keyword>
<dbReference type="AlphaFoldDB" id="A0A0Q1CFC3"/>
<comment type="caution">
    <text evidence="2">The sequence shown here is derived from an EMBL/GenBank/DDBJ whole genome shotgun (WGS) entry which is preliminary data.</text>
</comment>
<dbReference type="STRING" id="346185.AAY42_05695"/>
<keyword evidence="1" id="KW-1133">Transmembrane helix</keyword>
<reference evidence="2 3" key="1">
    <citation type="submission" date="2015-04" db="EMBL/GenBank/DDBJ databases">
        <title>Complete genome of flavobacterium.</title>
        <authorList>
            <person name="Kwon Y.M."/>
            <person name="Kim S.-J."/>
        </authorList>
    </citation>
    <scope>NUCLEOTIDE SEQUENCE [LARGE SCALE GENOMIC DNA]</scope>
    <source>
        <strain evidence="2 3">DK169</strain>
    </source>
</reference>
<evidence type="ECO:0000256" key="1">
    <source>
        <dbReference type="SAM" id="Phobius"/>
    </source>
</evidence>
<gene>
    <name evidence="2" type="ORF">AAY42_05695</name>
</gene>
<accession>A0A0Q1CFC3</accession>
<dbReference type="Proteomes" id="UP000050827">
    <property type="component" value="Unassembled WGS sequence"/>
</dbReference>
<keyword evidence="1" id="KW-0472">Membrane</keyword>
<proteinExistence type="predicted"/>
<keyword evidence="3" id="KW-1185">Reference proteome</keyword>
<protein>
    <recommendedName>
        <fullName evidence="4">DUF4179 domain-containing protein</fullName>
    </recommendedName>
</protein>
<feature type="transmembrane region" description="Helical" evidence="1">
    <location>
        <begin position="50"/>
        <end position="71"/>
    </location>
</feature>
<dbReference type="EMBL" id="LCTZ01000002">
    <property type="protein sequence ID" value="KQC29441.1"/>
    <property type="molecule type" value="Genomic_DNA"/>
</dbReference>
<organism evidence="2 3">
    <name type="scientific">Flagellimonas eckloniae</name>
    <dbReference type="NCBI Taxonomy" id="346185"/>
    <lineage>
        <taxon>Bacteria</taxon>
        <taxon>Pseudomonadati</taxon>
        <taxon>Bacteroidota</taxon>
        <taxon>Flavobacteriia</taxon>
        <taxon>Flavobacteriales</taxon>
        <taxon>Flavobacteriaceae</taxon>
        <taxon>Flagellimonas</taxon>
    </lineage>
</organism>
<dbReference type="RefSeq" id="WP_055393217.1">
    <property type="nucleotide sequence ID" value="NZ_LCTZ01000002.1"/>
</dbReference>
<evidence type="ECO:0000313" key="2">
    <source>
        <dbReference type="EMBL" id="KQC29441.1"/>
    </source>
</evidence>